<organism evidence="1 2">
    <name type="scientific">Rubus argutus</name>
    <name type="common">Southern blackberry</name>
    <dbReference type="NCBI Taxonomy" id="59490"/>
    <lineage>
        <taxon>Eukaryota</taxon>
        <taxon>Viridiplantae</taxon>
        <taxon>Streptophyta</taxon>
        <taxon>Embryophyta</taxon>
        <taxon>Tracheophyta</taxon>
        <taxon>Spermatophyta</taxon>
        <taxon>Magnoliopsida</taxon>
        <taxon>eudicotyledons</taxon>
        <taxon>Gunneridae</taxon>
        <taxon>Pentapetalae</taxon>
        <taxon>rosids</taxon>
        <taxon>fabids</taxon>
        <taxon>Rosales</taxon>
        <taxon>Rosaceae</taxon>
        <taxon>Rosoideae</taxon>
        <taxon>Rosoideae incertae sedis</taxon>
        <taxon>Rubus</taxon>
    </lineage>
</organism>
<comment type="caution">
    <text evidence="1">The sequence shown here is derived from an EMBL/GenBank/DDBJ whole genome shotgun (WGS) entry which is preliminary data.</text>
</comment>
<protein>
    <submittedName>
        <fullName evidence="1">Uncharacterized protein</fullName>
    </submittedName>
</protein>
<reference evidence="1 2" key="1">
    <citation type="journal article" date="2023" name="G3 (Bethesda)">
        <title>A chromosome-length genome assembly and annotation of blackberry (Rubus argutus, cv. 'Hillquist').</title>
        <authorList>
            <person name="Bruna T."/>
            <person name="Aryal R."/>
            <person name="Dudchenko O."/>
            <person name="Sargent D.J."/>
            <person name="Mead D."/>
            <person name="Buti M."/>
            <person name="Cavallini A."/>
            <person name="Hytonen T."/>
            <person name="Andres J."/>
            <person name="Pham M."/>
            <person name="Weisz D."/>
            <person name="Mascagni F."/>
            <person name="Usai G."/>
            <person name="Natali L."/>
            <person name="Bassil N."/>
            <person name="Fernandez G.E."/>
            <person name="Lomsadze A."/>
            <person name="Armour M."/>
            <person name="Olukolu B."/>
            <person name="Poorten T."/>
            <person name="Britton C."/>
            <person name="Davik J."/>
            <person name="Ashrafi H."/>
            <person name="Aiden E.L."/>
            <person name="Borodovsky M."/>
            <person name="Worthington M."/>
        </authorList>
    </citation>
    <scope>NUCLEOTIDE SEQUENCE [LARGE SCALE GENOMIC DNA]</scope>
    <source>
        <strain evidence="1">PI 553951</strain>
    </source>
</reference>
<name>A0AAW1WDL5_RUBAR</name>
<sequence>MAQASEFSQLETLCDTHFSLKDEKKLKILQEGAGIARGKFKFHKWLSRYIFTDFPCGTVQQRVLPLAVVLGTGACLPLAPLFLGHFYKRLDLISSDEKDGAGHYGVASSACNAFL</sequence>
<proteinExistence type="predicted"/>
<dbReference type="Proteomes" id="UP001457282">
    <property type="component" value="Unassembled WGS sequence"/>
</dbReference>
<evidence type="ECO:0000313" key="1">
    <source>
        <dbReference type="EMBL" id="KAK9921981.1"/>
    </source>
</evidence>
<gene>
    <name evidence="1" type="ORF">M0R45_030470</name>
</gene>
<dbReference type="AlphaFoldDB" id="A0AAW1WDL5"/>
<dbReference type="EMBL" id="JBEDUW010000006">
    <property type="protein sequence ID" value="KAK9921981.1"/>
    <property type="molecule type" value="Genomic_DNA"/>
</dbReference>
<evidence type="ECO:0000313" key="2">
    <source>
        <dbReference type="Proteomes" id="UP001457282"/>
    </source>
</evidence>
<keyword evidence="2" id="KW-1185">Reference proteome</keyword>
<accession>A0AAW1WDL5</accession>